<dbReference type="EMBL" id="JAPNOA010000029">
    <property type="protein sequence ID" value="MCY0965917.1"/>
    <property type="molecule type" value="Genomic_DNA"/>
</dbReference>
<dbReference type="GO" id="GO:0005524">
    <property type="term" value="F:ATP binding"/>
    <property type="evidence" value="ECO:0007669"/>
    <property type="project" value="UniProtKB-KW"/>
</dbReference>
<keyword evidence="4" id="KW-0597">Phosphoprotein</keyword>
<dbReference type="PANTHER" id="PTHR45569:SF1">
    <property type="entry name" value="SENSOR PROTEIN KDPD"/>
    <property type="match status" value="1"/>
</dbReference>
<dbReference type="PRINTS" id="PR00344">
    <property type="entry name" value="BCTRLSENSOR"/>
</dbReference>
<evidence type="ECO:0000313" key="16">
    <source>
        <dbReference type="Proteomes" id="UP001150830"/>
    </source>
</evidence>
<comment type="caution">
    <text evidence="15">The sequence shown here is derived from an EMBL/GenBank/DDBJ whole genome shotgun (WGS) entry which is preliminary data.</text>
</comment>
<dbReference type="CDD" id="cd00075">
    <property type="entry name" value="HATPase"/>
    <property type="match status" value="1"/>
</dbReference>
<dbReference type="Gene3D" id="1.10.287.130">
    <property type="match status" value="1"/>
</dbReference>
<name>A0A9X3IS39_9GAMM</name>
<dbReference type="InterPro" id="IPR005467">
    <property type="entry name" value="His_kinase_dom"/>
</dbReference>
<dbReference type="SMART" id="SM00387">
    <property type="entry name" value="HATPase_c"/>
    <property type="match status" value="1"/>
</dbReference>
<dbReference type="PANTHER" id="PTHR45569">
    <property type="entry name" value="SENSOR PROTEIN KDPD"/>
    <property type="match status" value="1"/>
</dbReference>
<gene>
    <name evidence="15" type="ORF">OUO13_12025</name>
</gene>
<organism evidence="15 16">
    <name type="scientific">Parathalassolituus penaei</name>
    <dbReference type="NCBI Taxonomy" id="2997323"/>
    <lineage>
        <taxon>Bacteria</taxon>
        <taxon>Pseudomonadati</taxon>
        <taxon>Pseudomonadota</taxon>
        <taxon>Gammaproteobacteria</taxon>
        <taxon>Oceanospirillales</taxon>
        <taxon>Oceanospirillaceae</taxon>
        <taxon>Parathalassolituus</taxon>
    </lineage>
</organism>
<dbReference type="Proteomes" id="UP001150830">
    <property type="component" value="Unassembled WGS sequence"/>
</dbReference>
<evidence type="ECO:0000256" key="13">
    <source>
        <dbReference type="SAM" id="Phobius"/>
    </source>
</evidence>
<dbReference type="SUPFAM" id="SSF55874">
    <property type="entry name" value="ATPase domain of HSP90 chaperone/DNA topoisomerase II/histidine kinase"/>
    <property type="match status" value="1"/>
</dbReference>
<evidence type="ECO:0000256" key="3">
    <source>
        <dbReference type="ARBA" id="ARBA00012438"/>
    </source>
</evidence>
<keyword evidence="16" id="KW-1185">Reference proteome</keyword>
<evidence type="ECO:0000256" key="2">
    <source>
        <dbReference type="ARBA" id="ARBA00004141"/>
    </source>
</evidence>
<protein>
    <recommendedName>
        <fullName evidence="3">histidine kinase</fullName>
        <ecNumber evidence="3">2.7.13.3</ecNumber>
    </recommendedName>
</protein>
<dbReference type="SUPFAM" id="SSF47384">
    <property type="entry name" value="Homodimeric domain of signal transducing histidine kinase"/>
    <property type="match status" value="1"/>
</dbReference>
<keyword evidence="12 13" id="KW-0472">Membrane</keyword>
<evidence type="ECO:0000256" key="5">
    <source>
        <dbReference type="ARBA" id="ARBA00022679"/>
    </source>
</evidence>
<dbReference type="InterPro" id="IPR025201">
    <property type="entry name" value="KdpD_TM"/>
</dbReference>
<reference evidence="15" key="1">
    <citation type="submission" date="2022-11" db="EMBL/GenBank/DDBJ databases">
        <title>Parathalassolutuus dongxingensis gen. nov., sp. nov., a novel member of family Oceanospirillaceae isolated from a coastal shrimp pond in Guangxi, China.</title>
        <authorList>
            <person name="Chen H."/>
        </authorList>
    </citation>
    <scope>NUCLEOTIDE SEQUENCE</scope>
    <source>
        <strain evidence="15">G-43</strain>
    </source>
</reference>
<evidence type="ECO:0000313" key="15">
    <source>
        <dbReference type="EMBL" id="MCY0965917.1"/>
    </source>
</evidence>
<evidence type="ECO:0000256" key="4">
    <source>
        <dbReference type="ARBA" id="ARBA00022553"/>
    </source>
</evidence>
<dbReference type="Pfam" id="PF13493">
    <property type="entry name" value="DUF4118"/>
    <property type="match status" value="1"/>
</dbReference>
<keyword evidence="11" id="KW-0902">Two-component regulatory system</keyword>
<dbReference type="FunFam" id="3.30.565.10:FF:000042">
    <property type="entry name" value="Two-component sensor histidine kinase KdpD"/>
    <property type="match status" value="1"/>
</dbReference>
<dbReference type="InterPro" id="IPR003594">
    <property type="entry name" value="HATPase_dom"/>
</dbReference>
<dbReference type="Gene3D" id="1.20.120.620">
    <property type="entry name" value="Backbone structure of the membrane domain of e. Coli histidine kinase receptor kdpd"/>
    <property type="match status" value="1"/>
</dbReference>
<dbReference type="InterPro" id="IPR052023">
    <property type="entry name" value="Histidine_kinase_KdpD"/>
</dbReference>
<keyword evidence="7" id="KW-0547">Nucleotide-binding</keyword>
<dbReference type="RefSeq" id="WP_283174128.1">
    <property type="nucleotide sequence ID" value="NZ_JAPNOA010000029.1"/>
</dbReference>
<evidence type="ECO:0000259" key="14">
    <source>
        <dbReference type="PROSITE" id="PS50109"/>
    </source>
</evidence>
<keyword evidence="8" id="KW-0418">Kinase</keyword>
<evidence type="ECO:0000256" key="11">
    <source>
        <dbReference type="ARBA" id="ARBA00023012"/>
    </source>
</evidence>
<dbReference type="Gene3D" id="3.30.565.10">
    <property type="entry name" value="Histidine kinase-like ATPase, C-terminal domain"/>
    <property type="match status" value="1"/>
</dbReference>
<evidence type="ECO:0000256" key="1">
    <source>
        <dbReference type="ARBA" id="ARBA00000085"/>
    </source>
</evidence>
<dbReference type="GO" id="GO:0042802">
    <property type="term" value="F:identical protein binding"/>
    <property type="evidence" value="ECO:0007669"/>
    <property type="project" value="UniProtKB-ARBA"/>
</dbReference>
<dbReference type="Pfam" id="PF02518">
    <property type="entry name" value="HATPase_c"/>
    <property type="match status" value="1"/>
</dbReference>
<dbReference type="InterPro" id="IPR003661">
    <property type="entry name" value="HisK_dim/P_dom"/>
</dbReference>
<dbReference type="InterPro" id="IPR004358">
    <property type="entry name" value="Sig_transdc_His_kin-like_C"/>
</dbReference>
<comment type="subcellular location">
    <subcellularLocation>
        <location evidence="2">Membrane</location>
        <topology evidence="2">Multi-pass membrane protein</topology>
    </subcellularLocation>
</comment>
<evidence type="ECO:0000256" key="6">
    <source>
        <dbReference type="ARBA" id="ARBA00022692"/>
    </source>
</evidence>
<dbReference type="EC" id="2.7.13.3" evidence="3"/>
<dbReference type="InterPro" id="IPR036097">
    <property type="entry name" value="HisK_dim/P_sf"/>
</dbReference>
<accession>A0A9X3IS39</accession>
<evidence type="ECO:0000256" key="12">
    <source>
        <dbReference type="ARBA" id="ARBA00023136"/>
    </source>
</evidence>
<dbReference type="AlphaFoldDB" id="A0A9X3IS39"/>
<evidence type="ECO:0000256" key="7">
    <source>
        <dbReference type="ARBA" id="ARBA00022741"/>
    </source>
</evidence>
<feature type="transmembrane region" description="Helical" evidence="13">
    <location>
        <begin position="90"/>
        <end position="110"/>
    </location>
</feature>
<evidence type="ECO:0000256" key="10">
    <source>
        <dbReference type="ARBA" id="ARBA00022989"/>
    </source>
</evidence>
<proteinExistence type="predicted"/>
<keyword evidence="10 13" id="KW-1133">Transmembrane helix</keyword>
<keyword evidence="5" id="KW-0808">Transferase</keyword>
<dbReference type="PROSITE" id="PS50109">
    <property type="entry name" value="HIS_KIN"/>
    <property type="match status" value="1"/>
</dbReference>
<feature type="transmembrane region" description="Helical" evidence="13">
    <location>
        <begin position="12"/>
        <end position="31"/>
    </location>
</feature>
<dbReference type="SMART" id="SM00388">
    <property type="entry name" value="HisKA"/>
    <property type="match status" value="1"/>
</dbReference>
<dbReference type="GO" id="GO:0000155">
    <property type="term" value="F:phosphorelay sensor kinase activity"/>
    <property type="evidence" value="ECO:0007669"/>
    <property type="project" value="InterPro"/>
</dbReference>
<dbReference type="InterPro" id="IPR036890">
    <property type="entry name" value="HATPase_C_sf"/>
</dbReference>
<feature type="domain" description="Histidine kinase" evidence="14">
    <location>
        <begin position="255"/>
        <end position="472"/>
    </location>
</feature>
<dbReference type="InterPro" id="IPR038318">
    <property type="entry name" value="KdpD_sf"/>
</dbReference>
<keyword evidence="9" id="KW-0067">ATP-binding</keyword>
<evidence type="ECO:0000256" key="9">
    <source>
        <dbReference type="ARBA" id="ARBA00022840"/>
    </source>
</evidence>
<dbReference type="CDD" id="cd00082">
    <property type="entry name" value="HisKA"/>
    <property type="match status" value="1"/>
</dbReference>
<sequence>MPVREPRSTVVHQWLIALALPLLVTLICQTFDHLLPDASFAMFYLAGVLLTAFTTATGPALLAAVVSFLAFNFFFTTPRYTLFILHQEDVLTASILVLVAVLTGHLAAGLRQKVQVLENSMHWTRQQMALAQALAGCVTTRDLFNTFAVHSRPLVAAGYFRIESLGGMTVASRDGAPCVHHSHDRISLAIQDKDGNTEGFSLVFLKQQPDWIMTHLDATLELLRLALSRVQLLGNLQQETIIKEREQLRSALLSSISHDLRTPLATMIGSVSSLRDLRGSLTAEQQDELLTNTLTEARRLDRYIQKLLDMTRIGQGELKLERDWAGIDEIVSVSLRRLKPLLNDQHIETHIAEDLPLLYVHAALVEQAVFNVLENAVRYTPSGKSIRIDAHQQNDKLLIDITDSGPGMPEEQWKQVFDMFFTLAQGDHQTGGTGLGLTICQSILGAHGGQASVLFSSPDTGTCFRLTLPLERLAPEGEVI</sequence>
<comment type="catalytic activity">
    <reaction evidence="1">
        <text>ATP + protein L-histidine = ADP + protein N-phospho-L-histidine.</text>
        <dbReference type="EC" id="2.7.13.3"/>
    </reaction>
</comment>
<evidence type="ECO:0000256" key="8">
    <source>
        <dbReference type="ARBA" id="ARBA00022777"/>
    </source>
</evidence>
<keyword evidence="6 13" id="KW-0812">Transmembrane</keyword>
<dbReference type="Pfam" id="PF00512">
    <property type="entry name" value="HisKA"/>
    <property type="match status" value="1"/>
</dbReference>
<dbReference type="GO" id="GO:0005886">
    <property type="term" value="C:plasma membrane"/>
    <property type="evidence" value="ECO:0007669"/>
    <property type="project" value="TreeGrafter"/>
</dbReference>
<feature type="transmembrane region" description="Helical" evidence="13">
    <location>
        <begin position="43"/>
        <end position="70"/>
    </location>
</feature>